<gene>
    <name evidence="1" type="ORF">KUTeg_000748</name>
</gene>
<proteinExistence type="predicted"/>
<keyword evidence="2" id="KW-1185">Reference proteome</keyword>
<organism evidence="1 2">
    <name type="scientific">Tegillarca granosa</name>
    <name type="common">Malaysian cockle</name>
    <name type="synonym">Anadara granosa</name>
    <dbReference type="NCBI Taxonomy" id="220873"/>
    <lineage>
        <taxon>Eukaryota</taxon>
        <taxon>Metazoa</taxon>
        <taxon>Spiralia</taxon>
        <taxon>Lophotrochozoa</taxon>
        <taxon>Mollusca</taxon>
        <taxon>Bivalvia</taxon>
        <taxon>Autobranchia</taxon>
        <taxon>Pteriomorphia</taxon>
        <taxon>Arcoida</taxon>
        <taxon>Arcoidea</taxon>
        <taxon>Arcidae</taxon>
        <taxon>Tegillarca</taxon>
    </lineage>
</organism>
<accession>A0ABQ9FZH4</accession>
<dbReference type="Proteomes" id="UP001217089">
    <property type="component" value="Unassembled WGS sequence"/>
</dbReference>
<comment type="caution">
    <text evidence="1">The sequence shown here is derived from an EMBL/GenBank/DDBJ whole genome shotgun (WGS) entry which is preliminary data.</text>
</comment>
<protein>
    <submittedName>
        <fullName evidence="1">Uncharacterized protein</fullName>
    </submittedName>
</protein>
<feature type="non-terminal residue" evidence="1">
    <location>
        <position position="68"/>
    </location>
</feature>
<dbReference type="PANTHER" id="PTHR47644:SF1">
    <property type="entry name" value="PDZ DOMAIN-CONTAINING PROTEIN"/>
    <property type="match status" value="1"/>
</dbReference>
<evidence type="ECO:0000313" key="1">
    <source>
        <dbReference type="EMBL" id="KAJ8322277.1"/>
    </source>
</evidence>
<evidence type="ECO:0000313" key="2">
    <source>
        <dbReference type="Proteomes" id="UP001217089"/>
    </source>
</evidence>
<reference evidence="1 2" key="1">
    <citation type="submission" date="2022-12" db="EMBL/GenBank/DDBJ databases">
        <title>Chromosome-level genome of Tegillarca granosa.</title>
        <authorList>
            <person name="Kim J."/>
        </authorList>
    </citation>
    <scope>NUCLEOTIDE SEQUENCE [LARGE SCALE GENOMIC DNA]</scope>
    <source>
        <strain evidence="1">Teg-2019</strain>
        <tissue evidence="1">Adductor muscle</tissue>
    </source>
</reference>
<name>A0ABQ9FZH4_TEGGR</name>
<sequence length="68" mass="7474">MPVSTTTKASTLRLHKEPALCLVGMAHLHGYSVDSSGVPGKKFSLTLTPPEPQMRIFFFIAENETDKI</sequence>
<dbReference type="PANTHER" id="PTHR47644">
    <property type="entry name" value="AGAP008221-PA"/>
    <property type="match status" value="1"/>
</dbReference>
<dbReference type="EMBL" id="JARBDR010000018">
    <property type="protein sequence ID" value="KAJ8322277.1"/>
    <property type="molecule type" value="Genomic_DNA"/>
</dbReference>